<sequence length="77" mass="8803">MNQTSFFTSGFKYSIFASEEYRKEKPEACNLTVSAATFSIRAYPIGLGVYSLQELKVNVKTKKRILNIFIVTIQRTD</sequence>
<proteinExistence type="predicted"/>
<organism evidence="1">
    <name type="scientific">uncultured Dysgonomonas sp</name>
    <dbReference type="NCBI Taxonomy" id="206096"/>
    <lineage>
        <taxon>Bacteria</taxon>
        <taxon>Pseudomonadati</taxon>
        <taxon>Bacteroidota</taxon>
        <taxon>Bacteroidia</taxon>
        <taxon>Bacteroidales</taxon>
        <taxon>Dysgonomonadaceae</taxon>
        <taxon>Dysgonomonas</taxon>
        <taxon>environmental samples</taxon>
    </lineage>
</organism>
<accession>A0A212K2T0</accession>
<gene>
    <name evidence="1" type="ORF">KL86DYS2_12898</name>
</gene>
<reference evidence="1" key="1">
    <citation type="submission" date="2016-04" db="EMBL/GenBank/DDBJ databases">
        <authorList>
            <person name="Evans L.H."/>
            <person name="Alamgir A."/>
            <person name="Owens N."/>
            <person name="Weber N.D."/>
            <person name="Virtaneva K."/>
            <person name="Barbian K."/>
            <person name="Babar A."/>
            <person name="Rosenke K."/>
        </authorList>
    </citation>
    <scope>NUCLEOTIDE SEQUENCE</scope>
    <source>
        <strain evidence="1">86-2</strain>
    </source>
</reference>
<name>A0A212K2T0_9BACT</name>
<evidence type="ECO:0000313" key="1">
    <source>
        <dbReference type="EMBL" id="SBW06034.1"/>
    </source>
</evidence>
<protein>
    <submittedName>
        <fullName evidence="1">Uncharacterized protein</fullName>
    </submittedName>
</protein>
<dbReference type="EMBL" id="FLUL01000001">
    <property type="protein sequence ID" value="SBW06034.1"/>
    <property type="molecule type" value="Genomic_DNA"/>
</dbReference>
<dbReference type="AlphaFoldDB" id="A0A212K2T0"/>